<dbReference type="InterPro" id="IPR023214">
    <property type="entry name" value="HAD_sf"/>
</dbReference>
<dbReference type="GO" id="GO:0005829">
    <property type="term" value="C:cytosol"/>
    <property type="evidence" value="ECO:0007669"/>
    <property type="project" value="TreeGrafter"/>
</dbReference>
<dbReference type="SFLD" id="SFLDS00003">
    <property type="entry name" value="Haloacid_Dehalogenase"/>
    <property type="match status" value="1"/>
</dbReference>
<dbReference type="Proteomes" id="UP000002791">
    <property type="component" value="Chromosome"/>
</dbReference>
<dbReference type="SUPFAM" id="SSF56784">
    <property type="entry name" value="HAD-like"/>
    <property type="match status" value="1"/>
</dbReference>
<dbReference type="RefSeq" id="WP_005456293.1">
    <property type="nucleotide sequence ID" value="NZ_CM001440.1"/>
</dbReference>
<dbReference type="EMBL" id="CM001440">
    <property type="protein sequence ID" value="EHR61207.1"/>
    <property type="molecule type" value="Genomic_DNA"/>
</dbReference>
<organism evidence="1 2">
    <name type="scientific">Saccharomonospora cyanea NA-134</name>
    <dbReference type="NCBI Taxonomy" id="882082"/>
    <lineage>
        <taxon>Bacteria</taxon>
        <taxon>Bacillati</taxon>
        <taxon>Actinomycetota</taxon>
        <taxon>Actinomycetes</taxon>
        <taxon>Pseudonocardiales</taxon>
        <taxon>Pseudonocardiaceae</taxon>
        <taxon>Saccharomonospora</taxon>
    </lineage>
</organism>
<reference evidence="1 2" key="1">
    <citation type="submission" date="2011-11" db="EMBL/GenBank/DDBJ databases">
        <title>The Noncontiguous Finished sequence of Saccharomonospora cyanea NA-134.</title>
        <authorList>
            <consortium name="US DOE Joint Genome Institute"/>
            <person name="Lucas S."/>
            <person name="Han J."/>
            <person name="Lapidus A."/>
            <person name="Cheng J.-F."/>
            <person name="Goodwin L."/>
            <person name="Pitluck S."/>
            <person name="Peters L."/>
            <person name="Ovchinnikova G."/>
            <person name="Lu M."/>
            <person name="Detter J.C."/>
            <person name="Han C."/>
            <person name="Tapia R."/>
            <person name="Land M."/>
            <person name="Hauser L."/>
            <person name="Kyrpides N."/>
            <person name="Ivanova N."/>
            <person name="Pagani I."/>
            <person name="Brambilla E.-M."/>
            <person name="Klenk H.-P."/>
            <person name="Woyke T."/>
        </authorList>
    </citation>
    <scope>NUCLEOTIDE SEQUENCE [LARGE SCALE GENOMIC DNA]</scope>
    <source>
        <strain evidence="1 2">NA-134</strain>
    </source>
</reference>
<dbReference type="NCBIfam" id="TIGR01549">
    <property type="entry name" value="HAD-SF-IA-v1"/>
    <property type="match status" value="1"/>
</dbReference>
<dbReference type="STRING" id="882082.SaccyDRAFT_2330"/>
<dbReference type="PANTHER" id="PTHR43434:SF16">
    <property type="entry name" value="BLL8046 PROTEIN"/>
    <property type="match status" value="1"/>
</dbReference>
<evidence type="ECO:0000313" key="1">
    <source>
        <dbReference type="EMBL" id="EHR61207.1"/>
    </source>
</evidence>
<dbReference type="Gene3D" id="3.40.50.1000">
    <property type="entry name" value="HAD superfamily/HAD-like"/>
    <property type="match status" value="1"/>
</dbReference>
<dbReference type="PANTHER" id="PTHR43434">
    <property type="entry name" value="PHOSPHOGLYCOLATE PHOSPHATASE"/>
    <property type="match status" value="1"/>
</dbReference>
<dbReference type="InterPro" id="IPR023198">
    <property type="entry name" value="PGP-like_dom2"/>
</dbReference>
<protein>
    <submittedName>
        <fullName evidence="1">Haloacid dehalogenase superfamily enzyme, subfamily IA</fullName>
    </submittedName>
</protein>
<dbReference type="AlphaFoldDB" id="H5XQW7"/>
<dbReference type="eggNOG" id="COG0546">
    <property type="taxonomic scope" value="Bacteria"/>
</dbReference>
<dbReference type="InterPro" id="IPR006439">
    <property type="entry name" value="HAD-SF_hydro_IA"/>
</dbReference>
<dbReference type="InterPro" id="IPR036412">
    <property type="entry name" value="HAD-like_sf"/>
</dbReference>
<name>H5XQW7_9PSEU</name>
<dbReference type="InterPro" id="IPR050155">
    <property type="entry name" value="HAD-like_hydrolase_sf"/>
</dbReference>
<dbReference type="OrthoDB" id="9793014at2"/>
<dbReference type="HOGENOM" id="CLU_045011_19_2_11"/>
<sequence>MDTALILDVDGTLVDTTYHHAIAWYRAFAEVGVTVPVWRIHRAIGMGGDKLVSAVAGEEVEAAHGDRVRELWKAEADRLMPEVRTFDGAVELLDAAAEQDLPVVLASSGKPDHVDHYLDLLDGRRRAVAWTSSADVSETKPAPNLLDAAWEQAGTERALAVGDSVWDCDAAGGMGIPAVAVRTGGFGVEELTSHGARAVYDDLHQLRQDLPRLVGLATAPSPSGRDTRRSG</sequence>
<dbReference type="GO" id="GO:0008967">
    <property type="term" value="F:phosphoglycolate phosphatase activity"/>
    <property type="evidence" value="ECO:0007669"/>
    <property type="project" value="TreeGrafter"/>
</dbReference>
<dbReference type="GO" id="GO:0006281">
    <property type="term" value="P:DNA repair"/>
    <property type="evidence" value="ECO:0007669"/>
    <property type="project" value="TreeGrafter"/>
</dbReference>
<dbReference type="Gene3D" id="1.10.150.240">
    <property type="entry name" value="Putative phosphatase, domain 2"/>
    <property type="match status" value="1"/>
</dbReference>
<accession>H5XQW7</accession>
<keyword evidence="2" id="KW-1185">Reference proteome</keyword>
<evidence type="ECO:0000313" key="2">
    <source>
        <dbReference type="Proteomes" id="UP000002791"/>
    </source>
</evidence>
<dbReference type="SFLD" id="SFLDG01129">
    <property type="entry name" value="C1.5:_HAD__Beta-PGM__Phosphata"/>
    <property type="match status" value="1"/>
</dbReference>
<proteinExistence type="predicted"/>
<dbReference type="Pfam" id="PF00702">
    <property type="entry name" value="Hydrolase"/>
    <property type="match status" value="1"/>
</dbReference>
<gene>
    <name evidence="1" type="ORF">SaccyDRAFT_2330</name>
</gene>